<feature type="region of interest" description="Disordered" evidence="1">
    <location>
        <begin position="49"/>
        <end position="85"/>
    </location>
</feature>
<dbReference type="Proteomes" id="UP001497382">
    <property type="component" value="Unassembled WGS sequence"/>
</dbReference>
<organism evidence="2 3">
    <name type="scientific">Larinioides sclopetarius</name>
    <dbReference type="NCBI Taxonomy" id="280406"/>
    <lineage>
        <taxon>Eukaryota</taxon>
        <taxon>Metazoa</taxon>
        <taxon>Ecdysozoa</taxon>
        <taxon>Arthropoda</taxon>
        <taxon>Chelicerata</taxon>
        <taxon>Arachnida</taxon>
        <taxon>Araneae</taxon>
        <taxon>Araneomorphae</taxon>
        <taxon>Entelegynae</taxon>
        <taxon>Araneoidea</taxon>
        <taxon>Araneidae</taxon>
        <taxon>Larinioides</taxon>
    </lineage>
</organism>
<accession>A0AAV1ZPI3</accession>
<dbReference type="AlphaFoldDB" id="A0AAV1ZPI3"/>
<reference evidence="2 3" key="1">
    <citation type="submission" date="2024-04" db="EMBL/GenBank/DDBJ databases">
        <authorList>
            <person name="Rising A."/>
            <person name="Reimegard J."/>
            <person name="Sonavane S."/>
            <person name="Akerstrom W."/>
            <person name="Nylinder S."/>
            <person name="Hedman E."/>
            <person name="Kallberg Y."/>
        </authorList>
    </citation>
    <scope>NUCLEOTIDE SEQUENCE [LARGE SCALE GENOMIC DNA]</scope>
</reference>
<dbReference type="EMBL" id="CAXIEN010000070">
    <property type="protein sequence ID" value="CAL1273707.1"/>
    <property type="molecule type" value="Genomic_DNA"/>
</dbReference>
<proteinExistence type="predicted"/>
<feature type="non-terminal residue" evidence="2">
    <location>
        <position position="1"/>
    </location>
</feature>
<evidence type="ECO:0000313" key="2">
    <source>
        <dbReference type="EMBL" id="CAL1273707.1"/>
    </source>
</evidence>
<comment type="caution">
    <text evidence="2">The sequence shown here is derived from an EMBL/GenBank/DDBJ whole genome shotgun (WGS) entry which is preliminary data.</text>
</comment>
<evidence type="ECO:0000256" key="1">
    <source>
        <dbReference type="SAM" id="MobiDB-lite"/>
    </source>
</evidence>
<name>A0AAV1ZPI3_9ARAC</name>
<keyword evidence="3" id="KW-1185">Reference proteome</keyword>
<protein>
    <submittedName>
        <fullName evidence="2">Uncharacterized protein</fullName>
    </submittedName>
</protein>
<gene>
    <name evidence="2" type="ORF">LARSCL_LOCUS7042</name>
</gene>
<sequence>HTSGHDGKYVNDFITEHHLWNRVKSGSRSQTFRTCPVLAISKRASPLPCPDFNEKNYGNPRLTGTLPDVTPIVENESESGGSGMV</sequence>
<evidence type="ECO:0000313" key="3">
    <source>
        <dbReference type="Proteomes" id="UP001497382"/>
    </source>
</evidence>